<feature type="transmembrane region" description="Helical" evidence="1">
    <location>
        <begin position="47"/>
        <end position="68"/>
    </location>
</feature>
<dbReference type="Proteomes" id="UP000324222">
    <property type="component" value="Unassembled WGS sequence"/>
</dbReference>
<evidence type="ECO:0000256" key="1">
    <source>
        <dbReference type="SAM" id="Phobius"/>
    </source>
</evidence>
<dbReference type="AlphaFoldDB" id="A0A5B7HAD0"/>
<keyword evidence="1" id="KW-1133">Transmembrane helix</keyword>
<accession>A0A5B7HAD0</accession>
<evidence type="ECO:0000313" key="3">
    <source>
        <dbReference type="Proteomes" id="UP000324222"/>
    </source>
</evidence>
<organism evidence="2 3">
    <name type="scientific">Portunus trituberculatus</name>
    <name type="common">Swimming crab</name>
    <name type="synonym">Neptunus trituberculatus</name>
    <dbReference type="NCBI Taxonomy" id="210409"/>
    <lineage>
        <taxon>Eukaryota</taxon>
        <taxon>Metazoa</taxon>
        <taxon>Ecdysozoa</taxon>
        <taxon>Arthropoda</taxon>
        <taxon>Crustacea</taxon>
        <taxon>Multicrustacea</taxon>
        <taxon>Malacostraca</taxon>
        <taxon>Eumalacostraca</taxon>
        <taxon>Eucarida</taxon>
        <taxon>Decapoda</taxon>
        <taxon>Pleocyemata</taxon>
        <taxon>Brachyura</taxon>
        <taxon>Eubrachyura</taxon>
        <taxon>Portunoidea</taxon>
        <taxon>Portunidae</taxon>
        <taxon>Portuninae</taxon>
        <taxon>Portunus</taxon>
    </lineage>
</organism>
<name>A0A5B7HAD0_PORTR</name>
<evidence type="ECO:0000313" key="2">
    <source>
        <dbReference type="EMBL" id="MPC66906.1"/>
    </source>
</evidence>
<proteinExistence type="predicted"/>
<dbReference type="EMBL" id="VSRR010025490">
    <property type="protein sequence ID" value="MPC66906.1"/>
    <property type="molecule type" value="Genomic_DNA"/>
</dbReference>
<keyword evidence="1" id="KW-0472">Membrane</keyword>
<protein>
    <submittedName>
        <fullName evidence="2">Uncharacterized protein</fullName>
    </submittedName>
</protein>
<comment type="caution">
    <text evidence="2">The sequence shown here is derived from an EMBL/GenBank/DDBJ whole genome shotgun (WGS) entry which is preliminary data.</text>
</comment>
<reference evidence="2 3" key="1">
    <citation type="submission" date="2019-05" db="EMBL/GenBank/DDBJ databases">
        <title>Another draft genome of Portunus trituberculatus and its Hox gene families provides insights of decapod evolution.</title>
        <authorList>
            <person name="Jeong J.-H."/>
            <person name="Song I."/>
            <person name="Kim S."/>
            <person name="Choi T."/>
            <person name="Kim D."/>
            <person name="Ryu S."/>
            <person name="Kim W."/>
        </authorList>
    </citation>
    <scope>NUCLEOTIDE SEQUENCE [LARGE SCALE GENOMIC DNA]</scope>
    <source>
        <tissue evidence="2">Muscle</tissue>
    </source>
</reference>
<keyword evidence="3" id="KW-1185">Reference proteome</keyword>
<gene>
    <name evidence="2" type="ORF">E2C01_061061</name>
</gene>
<sequence length="74" mass="8202">MQQCTCSPFPFRRAHEAFTASLTAARKSEPRVTVALDERKKEKVVDVVVVALAVVVAVVVVLLLVVTIEENFYL</sequence>
<keyword evidence="1" id="KW-0812">Transmembrane</keyword>